<organism evidence="1 2">
    <name type="scientific">Inhella proteolytica</name>
    <dbReference type="NCBI Taxonomy" id="2795029"/>
    <lineage>
        <taxon>Bacteria</taxon>
        <taxon>Pseudomonadati</taxon>
        <taxon>Pseudomonadota</taxon>
        <taxon>Betaproteobacteria</taxon>
        <taxon>Burkholderiales</taxon>
        <taxon>Sphaerotilaceae</taxon>
        <taxon>Inhella</taxon>
    </lineage>
</organism>
<proteinExistence type="predicted"/>
<dbReference type="Proteomes" id="UP000613266">
    <property type="component" value="Unassembled WGS sequence"/>
</dbReference>
<dbReference type="AlphaFoldDB" id="A0A931IZM4"/>
<dbReference type="RefSeq" id="WP_198110357.1">
    <property type="nucleotide sequence ID" value="NZ_JAEDAK010000004.1"/>
</dbReference>
<gene>
    <name evidence="1" type="ORF">I7X39_07480</name>
</gene>
<dbReference type="EMBL" id="JAEDAK010000004">
    <property type="protein sequence ID" value="MBH9576741.1"/>
    <property type="molecule type" value="Genomic_DNA"/>
</dbReference>
<name>A0A931IZM4_9BURK</name>
<keyword evidence="2" id="KW-1185">Reference proteome</keyword>
<evidence type="ECO:0000313" key="2">
    <source>
        <dbReference type="Proteomes" id="UP000613266"/>
    </source>
</evidence>
<accession>A0A931IZM4</accession>
<sequence length="170" mass="19182">MSRLYYPLPIYLDSRRQFLIWYSDVTDGVLLEATGTLMRFASEATLRSKASQLGLAIEDGDAVLHDLSSIARSLHSRRNRRLDCIKALQAWNLFADVAASLPDRATRFGRLNALADREYLMTFVANNLPAVTPAGHHYEPSLSAWERKRVRKILRAGLALVRSELRRAVG</sequence>
<evidence type="ECO:0000313" key="1">
    <source>
        <dbReference type="EMBL" id="MBH9576741.1"/>
    </source>
</evidence>
<comment type="caution">
    <text evidence="1">The sequence shown here is derived from an EMBL/GenBank/DDBJ whole genome shotgun (WGS) entry which is preliminary data.</text>
</comment>
<reference evidence="1" key="1">
    <citation type="submission" date="2020-12" db="EMBL/GenBank/DDBJ databases">
        <title>The genome sequence of Inhella sp. 1Y17.</title>
        <authorList>
            <person name="Liu Y."/>
        </authorList>
    </citation>
    <scope>NUCLEOTIDE SEQUENCE</scope>
    <source>
        <strain evidence="1">1Y17</strain>
    </source>
</reference>
<protein>
    <submittedName>
        <fullName evidence="1">Uncharacterized protein</fullName>
    </submittedName>
</protein>